<evidence type="ECO:0000313" key="9">
    <source>
        <dbReference type="Proteomes" id="UP001172101"/>
    </source>
</evidence>
<dbReference type="InterPro" id="IPR001293">
    <property type="entry name" value="Znf_TRAF"/>
</dbReference>
<dbReference type="SUPFAM" id="SSF57850">
    <property type="entry name" value="RING/U-box"/>
    <property type="match status" value="1"/>
</dbReference>
<feature type="domain" description="TRAF-type" evidence="7">
    <location>
        <begin position="195"/>
        <end position="248"/>
    </location>
</feature>
<dbReference type="PROSITE" id="PS00518">
    <property type="entry name" value="ZF_RING_1"/>
    <property type="match status" value="1"/>
</dbReference>
<dbReference type="Pfam" id="PF02176">
    <property type="entry name" value="zf-TRAF"/>
    <property type="match status" value="1"/>
</dbReference>
<feature type="compositionally biased region" description="Low complexity" evidence="5">
    <location>
        <begin position="465"/>
        <end position="480"/>
    </location>
</feature>
<organism evidence="8 9">
    <name type="scientific">Lasiosphaeria miniovina</name>
    <dbReference type="NCBI Taxonomy" id="1954250"/>
    <lineage>
        <taxon>Eukaryota</taxon>
        <taxon>Fungi</taxon>
        <taxon>Dikarya</taxon>
        <taxon>Ascomycota</taxon>
        <taxon>Pezizomycotina</taxon>
        <taxon>Sordariomycetes</taxon>
        <taxon>Sordariomycetidae</taxon>
        <taxon>Sordariales</taxon>
        <taxon>Lasiosphaeriaceae</taxon>
        <taxon>Lasiosphaeria</taxon>
    </lineage>
</organism>
<dbReference type="SMART" id="SM00184">
    <property type="entry name" value="RING"/>
    <property type="match status" value="1"/>
</dbReference>
<sequence length="522" mass="57498">MPPPNTPEDEIQTAAMSYYRNLNGRVGPQRRRSRWSTSTSASAAPSPFPPSPTLASSELASPPESPRPTPSSTAGDGQGPNSAGSRCSTLCDCIPSIDYQSLDYETPVDQALQCPICHTPFYMPLTTSTCGHTFCAECISRSLEMQPVCPIDRQPVNADRDLYRARVICDQLDRLKVKCPSKGCGLFCTRELLPAHYNVYCEYVLVHCPDPTCSRRVPRADAHPDNGCLHRNIACTYCESEVMIAELEVHYDTSCYGHTAKCSHCNAIVVRHLMDKHLGRDCPGTKKYCRFRSHGCKMHDTRPAIEEHERLGCVYQAIGELKSLRLEDRARIEDLEHRLDGLDARIKRKTSPPTRPRVGSSSFMGGFVPIVQPESPRAAASAAANSASWGSTEDYMLVQFERLEAEIERAHKMILESDSQHTMRQINDLLRLNEQIYELTNRVGALGLQVRSLAITTQQQNNVQGRAGAANGAPSPSGISSPGGGGAGTRGQSHEEGRRYHSNPPAMSRRSSDGRGQHPPRL</sequence>
<dbReference type="PROSITE" id="PS50089">
    <property type="entry name" value="ZF_RING_2"/>
    <property type="match status" value="1"/>
</dbReference>
<comment type="caution">
    <text evidence="8">The sequence shown here is derived from an EMBL/GenBank/DDBJ whole genome shotgun (WGS) entry which is preliminary data.</text>
</comment>
<dbReference type="InterPro" id="IPR001841">
    <property type="entry name" value="Znf_RING"/>
</dbReference>
<keyword evidence="1 4" id="KW-0479">Metal-binding</keyword>
<dbReference type="Gene3D" id="3.30.40.10">
    <property type="entry name" value="Zinc/RING finger domain, C3HC4 (zinc finger)"/>
    <property type="match status" value="2"/>
</dbReference>
<dbReference type="SUPFAM" id="SSF49599">
    <property type="entry name" value="TRAF domain-like"/>
    <property type="match status" value="1"/>
</dbReference>
<protein>
    <submittedName>
        <fullName evidence="8">Uncharacterized protein</fullName>
    </submittedName>
</protein>
<evidence type="ECO:0000313" key="8">
    <source>
        <dbReference type="EMBL" id="KAK0706972.1"/>
    </source>
</evidence>
<evidence type="ECO:0000256" key="2">
    <source>
        <dbReference type="ARBA" id="ARBA00022771"/>
    </source>
</evidence>
<dbReference type="GO" id="GO:0008270">
    <property type="term" value="F:zinc ion binding"/>
    <property type="evidence" value="ECO:0007669"/>
    <property type="project" value="UniProtKB-KW"/>
</dbReference>
<dbReference type="GeneID" id="85318545"/>
<name>A0AA40DN53_9PEZI</name>
<dbReference type="InterPro" id="IPR017907">
    <property type="entry name" value="Znf_RING_CS"/>
</dbReference>
<keyword evidence="3 4" id="KW-0862">Zinc</keyword>
<keyword evidence="2 4" id="KW-0863">Zinc-finger</keyword>
<evidence type="ECO:0000256" key="3">
    <source>
        <dbReference type="ARBA" id="ARBA00022833"/>
    </source>
</evidence>
<dbReference type="Proteomes" id="UP001172101">
    <property type="component" value="Unassembled WGS sequence"/>
</dbReference>
<dbReference type="Pfam" id="PF13923">
    <property type="entry name" value="zf-C3HC4_2"/>
    <property type="match status" value="1"/>
</dbReference>
<feature type="region of interest" description="Disordered" evidence="5">
    <location>
        <begin position="464"/>
        <end position="522"/>
    </location>
</feature>
<keyword evidence="9" id="KW-1185">Reference proteome</keyword>
<dbReference type="PROSITE" id="PS50145">
    <property type="entry name" value="ZF_TRAF"/>
    <property type="match status" value="2"/>
</dbReference>
<feature type="compositionally biased region" description="Low complexity" evidence="5">
    <location>
        <begin position="53"/>
        <end position="62"/>
    </location>
</feature>
<evidence type="ECO:0000256" key="5">
    <source>
        <dbReference type="SAM" id="MobiDB-lite"/>
    </source>
</evidence>
<dbReference type="PANTHER" id="PTHR10131:SF94">
    <property type="entry name" value="TNF RECEPTOR-ASSOCIATED FACTOR 4"/>
    <property type="match status" value="1"/>
</dbReference>
<evidence type="ECO:0000259" key="6">
    <source>
        <dbReference type="PROSITE" id="PS50089"/>
    </source>
</evidence>
<proteinExistence type="predicted"/>
<evidence type="ECO:0000256" key="4">
    <source>
        <dbReference type="PROSITE-ProRule" id="PRU00207"/>
    </source>
</evidence>
<dbReference type="InterPro" id="IPR013083">
    <property type="entry name" value="Znf_RING/FYVE/PHD"/>
</dbReference>
<dbReference type="EMBL" id="JAUIRO010000007">
    <property type="protein sequence ID" value="KAK0706972.1"/>
    <property type="molecule type" value="Genomic_DNA"/>
</dbReference>
<dbReference type="RefSeq" id="XP_060292066.1">
    <property type="nucleotide sequence ID" value="XM_060435275.1"/>
</dbReference>
<dbReference type="PANTHER" id="PTHR10131">
    <property type="entry name" value="TNF RECEPTOR ASSOCIATED FACTOR"/>
    <property type="match status" value="1"/>
</dbReference>
<dbReference type="AlphaFoldDB" id="A0AA40DN53"/>
<feature type="compositionally biased region" description="Low complexity" evidence="5">
    <location>
        <begin position="35"/>
        <end position="45"/>
    </location>
</feature>
<reference evidence="8" key="1">
    <citation type="submission" date="2023-06" db="EMBL/GenBank/DDBJ databases">
        <title>Genome-scale phylogeny and comparative genomics of the fungal order Sordariales.</title>
        <authorList>
            <consortium name="Lawrence Berkeley National Laboratory"/>
            <person name="Hensen N."/>
            <person name="Bonometti L."/>
            <person name="Westerberg I."/>
            <person name="Brannstrom I.O."/>
            <person name="Guillou S."/>
            <person name="Cros-Aarteil S."/>
            <person name="Calhoun S."/>
            <person name="Haridas S."/>
            <person name="Kuo A."/>
            <person name="Mondo S."/>
            <person name="Pangilinan J."/>
            <person name="Riley R."/>
            <person name="LaButti K."/>
            <person name="Andreopoulos B."/>
            <person name="Lipzen A."/>
            <person name="Chen C."/>
            <person name="Yanf M."/>
            <person name="Daum C."/>
            <person name="Ng V."/>
            <person name="Clum A."/>
            <person name="Steindorff A."/>
            <person name="Ohm R."/>
            <person name="Martin F."/>
            <person name="Silar P."/>
            <person name="Natvig D."/>
            <person name="Lalanne C."/>
            <person name="Gautier V."/>
            <person name="Ament-velasquez S.L."/>
            <person name="Kruys A."/>
            <person name="Hutchinson M.I."/>
            <person name="Powell A.J."/>
            <person name="Barry K."/>
            <person name="Miller A.N."/>
            <person name="Grigoriev I.V."/>
            <person name="Debuchy R."/>
            <person name="Gladieux P."/>
            <person name="Thoren M.H."/>
            <person name="Johannesson H."/>
        </authorList>
    </citation>
    <scope>NUCLEOTIDE SEQUENCE</scope>
    <source>
        <strain evidence="8">SMH2392-1A</strain>
    </source>
</reference>
<feature type="zinc finger region" description="TRAF-type" evidence="4">
    <location>
        <begin position="249"/>
        <end position="306"/>
    </location>
</feature>
<evidence type="ECO:0000259" key="7">
    <source>
        <dbReference type="PROSITE" id="PS50145"/>
    </source>
</evidence>
<feature type="domain" description="TRAF-type" evidence="7">
    <location>
        <begin position="249"/>
        <end position="306"/>
    </location>
</feature>
<gene>
    <name evidence="8" type="ORF">B0T26DRAFT_481597</name>
</gene>
<feature type="zinc finger region" description="TRAF-type" evidence="4">
    <location>
        <begin position="195"/>
        <end position="248"/>
    </location>
</feature>
<feature type="domain" description="RING-type" evidence="6">
    <location>
        <begin position="114"/>
        <end position="153"/>
    </location>
</feature>
<feature type="region of interest" description="Disordered" evidence="5">
    <location>
        <begin position="1"/>
        <end position="81"/>
    </location>
</feature>
<accession>A0AA40DN53</accession>
<evidence type="ECO:0000256" key="1">
    <source>
        <dbReference type="ARBA" id="ARBA00022723"/>
    </source>
</evidence>